<dbReference type="OrthoDB" id="10641812at2759"/>
<protein>
    <submittedName>
        <fullName evidence="1">Uncharacterized protein</fullName>
    </submittedName>
</protein>
<organism evidence="1 2">
    <name type="scientific">Eumeta variegata</name>
    <name type="common">Bagworm moth</name>
    <name type="synonym">Eumeta japonica</name>
    <dbReference type="NCBI Taxonomy" id="151549"/>
    <lineage>
        <taxon>Eukaryota</taxon>
        <taxon>Metazoa</taxon>
        <taxon>Ecdysozoa</taxon>
        <taxon>Arthropoda</taxon>
        <taxon>Hexapoda</taxon>
        <taxon>Insecta</taxon>
        <taxon>Pterygota</taxon>
        <taxon>Neoptera</taxon>
        <taxon>Endopterygota</taxon>
        <taxon>Lepidoptera</taxon>
        <taxon>Glossata</taxon>
        <taxon>Ditrysia</taxon>
        <taxon>Tineoidea</taxon>
        <taxon>Psychidae</taxon>
        <taxon>Oiketicinae</taxon>
        <taxon>Eumeta</taxon>
    </lineage>
</organism>
<reference evidence="1 2" key="1">
    <citation type="journal article" date="2019" name="Commun. Biol.">
        <title>The bagworm genome reveals a unique fibroin gene that provides high tensile strength.</title>
        <authorList>
            <person name="Kono N."/>
            <person name="Nakamura H."/>
            <person name="Ohtoshi R."/>
            <person name="Tomita M."/>
            <person name="Numata K."/>
            <person name="Arakawa K."/>
        </authorList>
    </citation>
    <scope>NUCLEOTIDE SEQUENCE [LARGE SCALE GENOMIC DNA]</scope>
</reference>
<evidence type="ECO:0000313" key="1">
    <source>
        <dbReference type="EMBL" id="GBP62057.1"/>
    </source>
</evidence>
<dbReference type="AlphaFoldDB" id="A0A4C1XII7"/>
<comment type="caution">
    <text evidence="1">The sequence shown here is derived from an EMBL/GenBank/DDBJ whole genome shotgun (WGS) entry which is preliminary data.</text>
</comment>
<gene>
    <name evidence="1" type="ORF">EVAR_54082_1</name>
</gene>
<keyword evidence="2" id="KW-1185">Reference proteome</keyword>
<sequence>MTVDTRTNRDTVLSTLARLNLDHGVETTGVHTSAVVIKHDTATTGANYLRGRGARLEQLVLAEVHALYNVAAVVEHALDVLGVDRTSEVRVAVVLAFATRSADTL</sequence>
<proteinExistence type="predicted"/>
<dbReference type="EMBL" id="BGZK01000830">
    <property type="protein sequence ID" value="GBP62057.1"/>
    <property type="molecule type" value="Genomic_DNA"/>
</dbReference>
<accession>A0A4C1XII7</accession>
<dbReference type="Proteomes" id="UP000299102">
    <property type="component" value="Unassembled WGS sequence"/>
</dbReference>
<evidence type="ECO:0000313" key="2">
    <source>
        <dbReference type="Proteomes" id="UP000299102"/>
    </source>
</evidence>
<name>A0A4C1XII7_EUMVA</name>